<organism evidence="2 3">
    <name type="scientific">Portunus trituberculatus</name>
    <name type="common">Swimming crab</name>
    <name type="synonym">Neptunus trituberculatus</name>
    <dbReference type="NCBI Taxonomy" id="210409"/>
    <lineage>
        <taxon>Eukaryota</taxon>
        <taxon>Metazoa</taxon>
        <taxon>Ecdysozoa</taxon>
        <taxon>Arthropoda</taxon>
        <taxon>Crustacea</taxon>
        <taxon>Multicrustacea</taxon>
        <taxon>Malacostraca</taxon>
        <taxon>Eumalacostraca</taxon>
        <taxon>Eucarida</taxon>
        <taxon>Decapoda</taxon>
        <taxon>Pleocyemata</taxon>
        <taxon>Brachyura</taxon>
        <taxon>Eubrachyura</taxon>
        <taxon>Portunoidea</taxon>
        <taxon>Portunidae</taxon>
        <taxon>Portuninae</taxon>
        <taxon>Portunus</taxon>
    </lineage>
</organism>
<sequence length="105" mass="12286">MRQGWEQEKRETGMVMGMKDMVERREEEGWQGGGMTGYRDTRFNAAHHRHRRRRHLHSSTRKINYKIPLPDEDLPPAPALSICPTSKKIAPVETPAIKPHFQRRS</sequence>
<evidence type="ECO:0000256" key="1">
    <source>
        <dbReference type="SAM" id="MobiDB-lite"/>
    </source>
</evidence>
<gene>
    <name evidence="2" type="ORF">E2C01_083538</name>
</gene>
<accession>A0A5B7IXG2</accession>
<name>A0A5B7IXG2_PORTR</name>
<dbReference type="Proteomes" id="UP000324222">
    <property type="component" value="Unassembled WGS sequence"/>
</dbReference>
<evidence type="ECO:0000313" key="3">
    <source>
        <dbReference type="Proteomes" id="UP000324222"/>
    </source>
</evidence>
<dbReference type="AlphaFoldDB" id="A0A5B7IXG2"/>
<dbReference type="EMBL" id="VSRR010078352">
    <property type="protein sequence ID" value="MPC88622.1"/>
    <property type="molecule type" value="Genomic_DNA"/>
</dbReference>
<comment type="caution">
    <text evidence="2">The sequence shown here is derived from an EMBL/GenBank/DDBJ whole genome shotgun (WGS) entry which is preliminary data.</text>
</comment>
<feature type="compositionally biased region" description="Basic residues" evidence="1">
    <location>
        <begin position="45"/>
        <end position="64"/>
    </location>
</feature>
<keyword evidence="3" id="KW-1185">Reference proteome</keyword>
<protein>
    <submittedName>
        <fullName evidence="2">Uncharacterized protein</fullName>
    </submittedName>
</protein>
<feature type="region of interest" description="Disordered" evidence="1">
    <location>
        <begin position="44"/>
        <end position="78"/>
    </location>
</feature>
<reference evidence="2 3" key="1">
    <citation type="submission" date="2019-05" db="EMBL/GenBank/DDBJ databases">
        <title>Another draft genome of Portunus trituberculatus and its Hox gene families provides insights of decapod evolution.</title>
        <authorList>
            <person name="Jeong J.-H."/>
            <person name="Song I."/>
            <person name="Kim S."/>
            <person name="Choi T."/>
            <person name="Kim D."/>
            <person name="Ryu S."/>
            <person name="Kim W."/>
        </authorList>
    </citation>
    <scope>NUCLEOTIDE SEQUENCE [LARGE SCALE GENOMIC DNA]</scope>
    <source>
        <tissue evidence="2">Muscle</tissue>
    </source>
</reference>
<evidence type="ECO:0000313" key="2">
    <source>
        <dbReference type="EMBL" id="MPC88622.1"/>
    </source>
</evidence>
<proteinExistence type="predicted"/>